<evidence type="ECO:0000256" key="1">
    <source>
        <dbReference type="ARBA" id="ARBA00022729"/>
    </source>
</evidence>
<dbReference type="SUPFAM" id="SSF69318">
    <property type="entry name" value="Integrin alpha N-terminal domain"/>
    <property type="match status" value="1"/>
</dbReference>
<protein>
    <submittedName>
        <fullName evidence="4">Uncharacterized protein</fullName>
    </submittedName>
</protein>
<keyword evidence="3" id="KW-0325">Glycoprotein</keyword>
<accession>A0A835ZM52</accession>
<reference evidence="4" key="1">
    <citation type="submission" date="2021-02" db="EMBL/GenBank/DDBJ databases">
        <title>First Annotated Genome of the Yellow-green Alga Tribonema minus.</title>
        <authorList>
            <person name="Mahan K.M."/>
        </authorList>
    </citation>
    <scope>NUCLEOTIDE SEQUENCE</scope>
    <source>
        <strain evidence="4">UTEX B ZZ1240</strain>
    </source>
</reference>
<dbReference type="PANTHER" id="PTHR36220:SF1">
    <property type="entry name" value="GAMMA TUBULIN COMPLEX COMPONENT C-TERMINAL DOMAIN-CONTAINING PROTEIN"/>
    <property type="match status" value="1"/>
</dbReference>
<gene>
    <name evidence="4" type="ORF">JKP88DRAFT_132171</name>
</gene>
<sequence length="807" mass="83897">ASDPASSDFLGTSCAVYGQYMIAGAWNKTVSSQISAGAAYVYVRSDTTMTGTWSFSVKLTASTPTSNECFGGYVAISGDTVVVGTSFTGIAKIYVWYRSTGATWTQQGPLTASDGSSGDSFGSSVAIDGDYIVAGARLWDRKTPSAMTDCGCAYVFVRSGSTWSQQAQLIASDVDVLGYSCAVDGQYMIAGAYNKTVGVASAGAAYIYVRPDMTATGTWSFTTKLTATTPTINEQFGNTVAISGDTVVVGTMYSSGIAKVYVWYRSTGTTWVQQGPLTASDGSSGDRFGYSVAIDGNYIVAGAYVWSRKTPSAITNCGTAYVFMRSGSTWAQQAQLFASDLMASAYFGLSVAVSGSSIIIGAYSWSSTTPAVVFCGCAYLYTSQLIASDPQANASFGTSVAISGSYAIVGALQWDQTLPSITNCGCAYVFYYNGSTWTQQAQLLTATTPTASEYFGQSVAISGDTIVVGTLLSGIRKAYVWYRSTGMTWVQQGPLTASDGSSGDSFGDTVAVNDNFIVVGAPNWSRKTPSAIAGCGAAYVFIRSGSTWSQQAQLVTSDPAPSVHMGASVSISGLSIVAGASMWSNVSPAVSQCGCAYVFTRSGTTWSQTAQIIASDPQASALFGTSVSISGSYAIVGAPQWDQTLPSITNCGCAYVFYWDGSTWAQQAQLVSGNPATSDFYGGSVCIRGSYALVGAYNKSSGAGSSYLFVRNSTQWLKSRVIVASDAAASDHDPAASQFFGFSVACDGQYQIVGAYGVNASAGAAYVYTRSTLTGTWVFATKLVSPSPAAGYKFGESVAISGATVVV</sequence>
<dbReference type="SMART" id="SM00191">
    <property type="entry name" value="Int_alpha"/>
    <property type="match status" value="6"/>
</dbReference>
<evidence type="ECO:0000256" key="3">
    <source>
        <dbReference type="ARBA" id="ARBA00023180"/>
    </source>
</evidence>
<keyword evidence="1" id="KW-0732">Signal</keyword>
<dbReference type="EMBL" id="JAFCMP010000021">
    <property type="protein sequence ID" value="KAG5191328.1"/>
    <property type="molecule type" value="Genomic_DNA"/>
</dbReference>
<dbReference type="Pfam" id="PF14312">
    <property type="entry name" value="FG-GAP_2"/>
    <property type="match status" value="14"/>
</dbReference>
<dbReference type="InterPro" id="IPR013519">
    <property type="entry name" value="Int_alpha_beta-p"/>
</dbReference>
<proteinExistence type="predicted"/>
<dbReference type="Gene3D" id="2.130.10.130">
    <property type="entry name" value="Integrin alpha, N-terminal"/>
    <property type="match status" value="4"/>
</dbReference>
<dbReference type="Proteomes" id="UP000664859">
    <property type="component" value="Unassembled WGS sequence"/>
</dbReference>
<dbReference type="OrthoDB" id="188207at2759"/>
<comment type="caution">
    <text evidence="4">The sequence shown here is derived from an EMBL/GenBank/DDBJ whole genome shotgun (WGS) entry which is preliminary data.</text>
</comment>
<feature type="non-terminal residue" evidence="4">
    <location>
        <position position="1"/>
    </location>
</feature>
<evidence type="ECO:0000313" key="5">
    <source>
        <dbReference type="Proteomes" id="UP000664859"/>
    </source>
</evidence>
<dbReference type="InterPro" id="IPR013517">
    <property type="entry name" value="FG-GAP"/>
</dbReference>
<dbReference type="PANTHER" id="PTHR36220">
    <property type="entry name" value="UNNAMED PRODUCT"/>
    <property type="match status" value="1"/>
</dbReference>
<dbReference type="InterPro" id="IPR028994">
    <property type="entry name" value="Integrin_alpha_N"/>
</dbReference>
<keyword evidence="5" id="KW-1185">Reference proteome</keyword>
<name>A0A835ZM52_9STRA</name>
<keyword evidence="2" id="KW-0677">Repeat</keyword>
<organism evidence="4 5">
    <name type="scientific">Tribonema minus</name>
    <dbReference type="NCBI Taxonomy" id="303371"/>
    <lineage>
        <taxon>Eukaryota</taxon>
        <taxon>Sar</taxon>
        <taxon>Stramenopiles</taxon>
        <taxon>Ochrophyta</taxon>
        <taxon>PX clade</taxon>
        <taxon>Xanthophyceae</taxon>
        <taxon>Tribonematales</taxon>
        <taxon>Tribonemataceae</taxon>
        <taxon>Tribonema</taxon>
    </lineage>
</organism>
<evidence type="ECO:0000313" key="4">
    <source>
        <dbReference type="EMBL" id="KAG5191328.1"/>
    </source>
</evidence>
<feature type="non-terminal residue" evidence="4">
    <location>
        <position position="807"/>
    </location>
</feature>
<dbReference type="AlphaFoldDB" id="A0A835ZM52"/>
<evidence type="ECO:0000256" key="2">
    <source>
        <dbReference type="ARBA" id="ARBA00022737"/>
    </source>
</evidence>